<sequence>MRDVLASFIEASAARGAWESALAAWNTALFTNSREVSSNHTLLLTRVLAQYSRWREAVAVATSAETALCSRQLAARRVALLATIKAGSWREACQQVLSVRRYLENSAAIGPSVGYTEEAEISKELYLVVELIEQDLLQGIPTEQRGLWDPVVGCLRGKVERHPPKQAGELRRCIPDVENTTRSDEYQMRCGSDADHVTNNEELVHILRKPKERNSWCGALRLLLDMQHPNAASVNIVITILKSQGREAEVLRVVNDFMVSRKIQPTAITVKAVSEAANTMRSLPLCISILDNPSMRGKLTAQSAVPMVLALQRLAEWKRCLEWWSSVPPPTTLSGEGTTDYNSGGVPNLRRHLKLSSYVAVCLAGGGCWLDALAALHYAAPYDPPLAILFSLRALRVAGNWEAAVTLLHKNCSVWKGSKVTLQVLDVVTEQNAESWIPPHVVHMLRGLFRS</sequence>
<dbReference type="Proteomes" id="UP000195570">
    <property type="component" value="Unassembled WGS sequence"/>
</dbReference>
<evidence type="ECO:0000313" key="1">
    <source>
        <dbReference type="EMBL" id="SCU65022.1"/>
    </source>
</evidence>
<organism evidence="1 2">
    <name type="scientific">Trypanosoma equiperdum</name>
    <dbReference type="NCBI Taxonomy" id="5694"/>
    <lineage>
        <taxon>Eukaryota</taxon>
        <taxon>Discoba</taxon>
        <taxon>Euglenozoa</taxon>
        <taxon>Kinetoplastea</taxon>
        <taxon>Metakinetoplastina</taxon>
        <taxon>Trypanosomatida</taxon>
        <taxon>Trypanosomatidae</taxon>
        <taxon>Trypanosoma</taxon>
    </lineage>
</organism>
<gene>
    <name evidence="1" type="ORF">TEOVI_000720700</name>
</gene>
<name>A0A1G4I0H0_TRYEQ</name>
<dbReference type="EMBL" id="CZPT02000209">
    <property type="protein sequence ID" value="SCU65022.1"/>
    <property type="molecule type" value="Genomic_DNA"/>
</dbReference>
<dbReference type="RefSeq" id="XP_067076682.1">
    <property type="nucleotide sequence ID" value="XM_067220581.1"/>
</dbReference>
<dbReference type="AlphaFoldDB" id="A0A1G4I0H0"/>
<dbReference type="VEuPathDB" id="TriTrypDB:TEOVI_000720700"/>
<accession>A0A1G4I0H0</accession>
<protein>
    <recommendedName>
        <fullName evidence="3">Pentatricopeptide repeat domain containing protein</fullName>
    </recommendedName>
</protein>
<reference evidence="1" key="1">
    <citation type="submission" date="2016-09" db="EMBL/GenBank/DDBJ databases">
        <authorList>
            <person name="Hebert L."/>
            <person name="Moumen B."/>
        </authorList>
    </citation>
    <scope>NUCLEOTIDE SEQUENCE [LARGE SCALE GENOMIC DNA]</scope>
    <source>
        <strain evidence="1">OVI</strain>
    </source>
</reference>
<evidence type="ECO:0000313" key="2">
    <source>
        <dbReference type="Proteomes" id="UP000195570"/>
    </source>
</evidence>
<keyword evidence="2" id="KW-1185">Reference proteome</keyword>
<dbReference type="GeneID" id="92381141"/>
<proteinExistence type="predicted"/>
<comment type="caution">
    <text evidence="1">The sequence shown here is derived from an EMBL/GenBank/DDBJ whole genome shotgun (WGS) entry which is preliminary data.</text>
</comment>
<evidence type="ECO:0008006" key="3">
    <source>
        <dbReference type="Google" id="ProtNLM"/>
    </source>
</evidence>